<protein>
    <submittedName>
        <fullName evidence="3">Membrane protein</fullName>
    </submittedName>
</protein>
<sequence>MMRGTVVDSTAERNHVNSDARTGAAADRGGTTMATLSVWKFDTATGADDAGRTLQALHDRALITVHDAAVVSWAADDKKPKTRSLDESIGALGGAFWGFLLGLIFFVPLLGTAIGLATGALTASLRDVGIDDAFIDRVRESVTPGTSALFVLSSDAVTDEVRKAFAGTEMELIETNLSADDERALREAFVG</sequence>
<evidence type="ECO:0000256" key="2">
    <source>
        <dbReference type="SAM" id="Phobius"/>
    </source>
</evidence>
<feature type="region of interest" description="Disordered" evidence="1">
    <location>
        <begin position="1"/>
        <end position="26"/>
    </location>
</feature>
<gene>
    <name evidence="3" type="ORF">GCM10010979_03260</name>
</gene>
<evidence type="ECO:0000313" key="3">
    <source>
        <dbReference type="EMBL" id="GGA91916.1"/>
    </source>
</evidence>
<dbReference type="EMBL" id="BMGB01000001">
    <property type="protein sequence ID" value="GGA91916.1"/>
    <property type="molecule type" value="Genomic_DNA"/>
</dbReference>
<feature type="transmembrane region" description="Helical" evidence="2">
    <location>
        <begin position="95"/>
        <end position="117"/>
    </location>
</feature>
<evidence type="ECO:0000313" key="4">
    <source>
        <dbReference type="Proteomes" id="UP000606922"/>
    </source>
</evidence>
<dbReference type="AlphaFoldDB" id="A0A916WF57"/>
<evidence type="ECO:0000256" key="1">
    <source>
        <dbReference type="SAM" id="MobiDB-lite"/>
    </source>
</evidence>
<dbReference type="Proteomes" id="UP000606922">
    <property type="component" value="Unassembled WGS sequence"/>
</dbReference>
<reference evidence="3" key="2">
    <citation type="submission" date="2020-09" db="EMBL/GenBank/DDBJ databases">
        <authorList>
            <person name="Sun Q."/>
            <person name="Zhou Y."/>
        </authorList>
    </citation>
    <scope>NUCLEOTIDE SEQUENCE</scope>
    <source>
        <strain evidence="3">CGMCC 1.12813</strain>
    </source>
</reference>
<dbReference type="Pfam" id="PF06897">
    <property type="entry name" value="DUF1269"/>
    <property type="match status" value="1"/>
</dbReference>
<accession>A0A916WF57</accession>
<comment type="caution">
    <text evidence="3">The sequence shown here is derived from an EMBL/GenBank/DDBJ whole genome shotgun (WGS) entry which is preliminary data.</text>
</comment>
<organism evidence="3 4">
    <name type="scientific">Conyzicola nivalis</name>
    <dbReference type="NCBI Taxonomy" id="1477021"/>
    <lineage>
        <taxon>Bacteria</taxon>
        <taxon>Bacillati</taxon>
        <taxon>Actinomycetota</taxon>
        <taxon>Actinomycetes</taxon>
        <taxon>Micrococcales</taxon>
        <taxon>Microbacteriaceae</taxon>
        <taxon>Conyzicola</taxon>
    </lineage>
</organism>
<name>A0A916WF57_9MICO</name>
<keyword evidence="2" id="KW-1133">Transmembrane helix</keyword>
<reference evidence="3" key="1">
    <citation type="journal article" date="2014" name="Int. J. Syst. Evol. Microbiol.">
        <title>Complete genome sequence of Corynebacterium casei LMG S-19264T (=DSM 44701T), isolated from a smear-ripened cheese.</title>
        <authorList>
            <consortium name="US DOE Joint Genome Institute (JGI-PGF)"/>
            <person name="Walter F."/>
            <person name="Albersmeier A."/>
            <person name="Kalinowski J."/>
            <person name="Ruckert C."/>
        </authorList>
    </citation>
    <scope>NUCLEOTIDE SEQUENCE</scope>
    <source>
        <strain evidence="3">CGMCC 1.12813</strain>
    </source>
</reference>
<dbReference type="InterPro" id="IPR009200">
    <property type="entry name" value="DUF1269_membrane"/>
</dbReference>
<keyword evidence="2" id="KW-0812">Transmembrane</keyword>
<keyword evidence="4" id="KW-1185">Reference proteome</keyword>
<proteinExistence type="predicted"/>
<keyword evidence="2" id="KW-0472">Membrane</keyword>